<reference evidence="2 3" key="1">
    <citation type="submission" date="2014-03" db="EMBL/GenBank/DDBJ databases">
        <title>Genome sequence of Clostridium litorale W6, DSM 5388.</title>
        <authorList>
            <person name="Poehlein A."/>
            <person name="Jagirdar A."/>
            <person name="Khonsari B."/>
            <person name="Chibani C.M."/>
            <person name="Gutierrez Gutierrez D.A."/>
            <person name="Davydova E."/>
            <person name="Alghaithi H.S."/>
            <person name="Nair K.P."/>
            <person name="Dhamotharan K."/>
            <person name="Chandran L."/>
            <person name="G W."/>
            <person name="Daniel R."/>
        </authorList>
    </citation>
    <scope>NUCLEOTIDE SEQUENCE [LARGE SCALE GENOMIC DNA]</scope>
    <source>
        <strain evidence="2 3">W6</strain>
    </source>
</reference>
<sequence length="353" mass="39538">MDKYQLTSYERMKGLLNGTYLDRVPFMSLATMYAGHLAGLSSENFFLSPQASFDAQVLCAQLHVCDGSPSFDLPGWTGWDFGGELSFSGNGKIEIPKFKKKAVESIYDAETLDMPDLSKCAGFQKRLEFQRISRENGLSASIPAGSPLEVVGHIMDTSTLMRWFYKKPELVHRLLRLATNYILSIADCYIIEFGAQNCSAFSCYPLESNTVVSPRIFKDFSFPYIFEIHEKLKQKGVESFGIHLCGDHKLNLEYFKEISLPEKSIISVSEKMDIEHAAKIFGNNYIIGGNIPTNLLICGTQREVFNASKNIVQKMKYHAGGFILMPSCDLPVQTPPLNLYAMLKAAIDFGSYV</sequence>
<dbReference type="InterPro" id="IPR000257">
    <property type="entry name" value="Uroporphyrinogen_deCOase"/>
</dbReference>
<evidence type="ECO:0000313" key="3">
    <source>
        <dbReference type="Proteomes" id="UP000027946"/>
    </source>
</evidence>
<dbReference type="STRING" id="1121324.CLIT_10c03500"/>
<evidence type="ECO:0000313" key="2">
    <source>
        <dbReference type="EMBL" id="KDR95623.1"/>
    </source>
</evidence>
<dbReference type="InterPro" id="IPR038071">
    <property type="entry name" value="UROD/MetE-like_sf"/>
</dbReference>
<dbReference type="AlphaFoldDB" id="A0A069RFT1"/>
<dbReference type="RefSeq" id="WP_038264011.1">
    <property type="nucleotide sequence ID" value="NZ_FSRH01000006.1"/>
</dbReference>
<dbReference type="PANTHER" id="PTHR47099">
    <property type="entry name" value="METHYLCOBAMIDE:COM METHYLTRANSFERASE MTBA"/>
    <property type="match status" value="1"/>
</dbReference>
<proteinExistence type="predicted"/>
<dbReference type="OrthoDB" id="9771599at2"/>
<dbReference type="Pfam" id="PF01208">
    <property type="entry name" value="URO-D"/>
    <property type="match status" value="1"/>
</dbReference>
<dbReference type="GO" id="GO:0006779">
    <property type="term" value="P:porphyrin-containing compound biosynthetic process"/>
    <property type="evidence" value="ECO:0007669"/>
    <property type="project" value="InterPro"/>
</dbReference>
<dbReference type="GO" id="GO:0004853">
    <property type="term" value="F:uroporphyrinogen decarboxylase activity"/>
    <property type="evidence" value="ECO:0007669"/>
    <property type="project" value="InterPro"/>
</dbReference>
<feature type="domain" description="Uroporphyrinogen decarboxylase (URO-D)" evidence="1">
    <location>
        <begin position="9"/>
        <end position="346"/>
    </location>
</feature>
<dbReference type="SUPFAM" id="SSF51726">
    <property type="entry name" value="UROD/MetE-like"/>
    <property type="match status" value="1"/>
</dbReference>
<gene>
    <name evidence="2" type="ORF">CLIT_10c03500</name>
</gene>
<dbReference type="Proteomes" id="UP000027946">
    <property type="component" value="Unassembled WGS sequence"/>
</dbReference>
<accession>A0A069RFT1</accession>
<dbReference type="EMBL" id="JJMM01000010">
    <property type="protein sequence ID" value="KDR95623.1"/>
    <property type="molecule type" value="Genomic_DNA"/>
</dbReference>
<keyword evidence="3" id="KW-1185">Reference proteome</keyword>
<protein>
    <submittedName>
        <fullName evidence="2">Uroporphyrinogen-III decarboxylase</fullName>
    </submittedName>
</protein>
<dbReference type="Gene3D" id="3.20.20.210">
    <property type="match status" value="1"/>
</dbReference>
<comment type="caution">
    <text evidence="2">The sequence shown here is derived from an EMBL/GenBank/DDBJ whole genome shotgun (WGS) entry which is preliminary data.</text>
</comment>
<dbReference type="InterPro" id="IPR052024">
    <property type="entry name" value="Methanogen_methyltrans"/>
</dbReference>
<organism evidence="2 3">
    <name type="scientific">Peptoclostridium litorale DSM 5388</name>
    <dbReference type="NCBI Taxonomy" id="1121324"/>
    <lineage>
        <taxon>Bacteria</taxon>
        <taxon>Bacillati</taxon>
        <taxon>Bacillota</taxon>
        <taxon>Clostridia</taxon>
        <taxon>Peptostreptococcales</taxon>
        <taxon>Peptoclostridiaceae</taxon>
        <taxon>Peptoclostridium</taxon>
    </lineage>
</organism>
<dbReference type="PANTHER" id="PTHR47099:SF1">
    <property type="entry name" value="METHYLCOBAMIDE:COM METHYLTRANSFERASE MTBA"/>
    <property type="match status" value="1"/>
</dbReference>
<name>A0A069RFT1_PEPLI</name>
<evidence type="ECO:0000259" key="1">
    <source>
        <dbReference type="Pfam" id="PF01208"/>
    </source>
</evidence>
<dbReference type="eggNOG" id="COG0407">
    <property type="taxonomic scope" value="Bacteria"/>
</dbReference>